<comment type="subcellular location">
    <subcellularLocation>
        <location evidence="11">Cell membrane</location>
        <topology evidence="11">Single-pass membrane protein</topology>
    </subcellularLocation>
</comment>
<evidence type="ECO:0000256" key="3">
    <source>
        <dbReference type="ARBA" id="ARBA00022676"/>
    </source>
</evidence>
<dbReference type="Pfam" id="PF00912">
    <property type="entry name" value="Transgly"/>
    <property type="match status" value="1"/>
</dbReference>
<dbReference type="GO" id="GO:0008955">
    <property type="term" value="F:peptidoglycan glycosyltransferase activity"/>
    <property type="evidence" value="ECO:0007669"/>
    <property type="project" value="UniProtKB-UniRule"/>
</dbReference>
<evidence type="ECO:0000256" key="1">
    <source>
        <dbReference type="ARBA" id="ARBA00022475"/>
    </source>
</evidence>
<dbReference type="HOGENOM" id="CLU_006354_1_1_10"/>
<comment type="pathway">
    <text evidence="11">Cell wall biogenesis; peptidoglycan biosynthesis.</text>
</comment>
<dbReference type="InterPro" id="IPR023346">
    <property type="entry name" value="Lysozyme-like_dom_sf"/>
</dbReference>
<evidence type="ECO:0000256" key="2">
    <source>
        <dbReference type="ARBA" id="ARBA00022519"/>
    </source>
</evidence>
<dbReference type="HAMAP" id="MF_00766">
    <property type="entry name" value="PGT_MtgA"/>
    <property type="match status" value="1"/>
</dbReference>
<keyword evidence="10 11" id="KW-0961">Cell wall biogenesis/degradation</keyword>
<keyword evidence="5 11" id="KW-0812">Transmembrane</keyword>
<dbReference type="InterPro" id="IPR036950">
    <property type="entry name" value="PBP_transglycosylase"/>
</dbReference>
<keyword evidence="6 11" id="KW-0133">Cell shape</keyword>
<dbReference type="GO" id="GO:0009252">
    <property type="term" value="P:peptidoglycan biosynthetic process"/>
    <property type="evidence" value="ECO:0007669"/>
    <property type="project" value="UniProtKB-UniRule"/>
</dbReference>
<dbReference type="InterPro" id="IPR011812">
    <property type="entry name" value="Pep_trsgly"/>
</dbReference>
<keyword evidence="9 11" id="KW-0472">Membrane</keyword>
<evidence type="ECO:0000256" key="10">
    <source>
        <dbReference type="ARBA" id="ARBA00023316"/>
    </source>
</evidence>
<evidence type="ECO:0000313" key="14">
    <source>
        <dbReference type="Proteomes" id="UP000003160"/>
    </source>
</evidence>
<dbReference type="EC" id="2.4.99.28" evidence="11"/>
<comment type="caution">
    <text evidence="13">The sequence shown here is derived from an EMBL/GenBank/DDBJ whole genome shotgun (WGS) entry which is preliminary data.</text>
</comment>
<evidence type="ECO:0000256" key="5">
    <source>
        <dbReference type="ARBA" id="ARBA00022692"/>
    </source>
</evidence>
<evidence type="ECO:0000256" key="8">
    <source>
        <dbReference type="ARBA" id="ARBA00022989"/>
    </source>
</evidence>
<dbReference type="PANTHER" id="PTHR30400">
    <property type="entry name" value="MONOFUNCTIONAL BIOSYNTHETIC PEPTIDOGLYCAN TRANSGLYCOSYLASE"/>
    <property type="match status" value="1"/>
</dbReference>
<evidence type="ECO:0000256" key="4">
    <source>
        <dbReference type="ARBA" id="ARBA00022679"/>
    </source>
</evidence>
<evidence type="ECO:0000256" key="9">
    <source>
        <dbReference type="ARBA" id="ARBA00023136"/>
    </source>
</evidence>
<keyword evidence="3 11" id="KW-0328">Glycosyltransferase</keyword>
<reference evidence="13 14" key="1">
    <citation type="submission" date="2009-10" db="EMBL/GenBank/DDBJ databases">
        <authorList>
            <person name="Qin X."/>
            <person name="Bachman B."/>
            <person name="Battles P."/>
            <person name="Bell A."/>
            <person name="Bess C."/>
            <person name="Bickham C."/>
            <person name="Chaboub L."/>
            <person name="Chen D."/>
            <person name="Coyle M."/>
            <person name="Deiros D.R."/>
            <person name="Dinh H."/>
            <person name="Forbes L."/>
            <person name="Fowler G."/>
            <person name="Francisco L."/>
            <person name="Fu Q."/>
            <person name="Gubbala S."/>
            <person name="Hale W."/>
            <person name="Han Y."/>
            <person name="Hemphill L."/>
            <person name="Highlander S.K."/>
            <person name="Hirani K."/>
            <person name="Hogues M."/>
            <person name="Jackson L."/>
            <person name="Jakkamsetti A."/>
            <person name="Javaid M."/>
            <person name="Jiang H."/>
            <person name="Korchina V."/>
            <person name="Kovar C."/>
            <person name="Lara F."/>
            <person name="Lee S."/>
            <person name="Mata R."/>
            <person name="Mathew T."/>
            <person name="Moen C."/>
            <person name="Morales K."/>
            <person name="Munidasa M."/>
            <person name="Nazareth L."/>
            <person name="Ngo R."/>
            <person name="Nguyen L."/>
            <person name="Okwuonu G."/>
            <person name="Ongeri F."/>
            <person name="Patil S."/>
            <person name="Petrosino J."/>
            <person name="Pham C."/>
            <person name="Pham P."/>
            <person name="Pu L.-L."/>
            <person name="Puazo M."/>
            <person name="Raj R."/>
            <person name="Reid J."/>
            <person name="Rouhana J."/>
            <person name="Saada N."/>
            <person name="Shang Y."/>
            <person name="Simmons D."/>
            <person name="Thornton R."/>
            <person name="Warren J."/>
            <person name="Weissenberger G."/>
            <person name="Zhang J."/>
            <person name="Zhang L."/>
            <person name="Zhou C."/>
            <person name="Zhu D."/>
            <person name="Muzny D."/>
            <person name="Worley K."/>
            <person name="Gibbs R."/>
        </authorList>
    </citation>
    <scope>NUCLEOTIDE SEQUENCE [LARGE SCALE GENOMIC DNA]</scope>
    <source>
        <strain evidence="13 14">DSM 17361</strain>
    </source>
</reference>
<keyword evidence="8 11" id="KW-1133">Transmembrane helix</keyword>
<evidence type="ECO:0000256" key="11">
    <source>
        <dbReference type="HAMAP-Rule" id="MF_00766"/>
    </source>
</evidence>
<dbReference type="InterPro" id="IPR001264">
    <property type="entry name" value="Glyco_trans_51"/>
</dbReference>
<dbReference type="PANTHER" id="PTHR30400:SF0">
    <property type="entry name" value="BIOSYNTHETIC PEPTIDOGLYCAN TRANSGLYCOSYLASE"/>
    <property type="match status" value="1"/>
</dbReference>
<dbReference type="EMBL" id="ACKS01000080">
    <property type="protein sequence ID" value="EFA43450.1"/>
    <property type="molecule type" value="Genomic_DNA"/>
</dbReference>
<dbReference type="OrthoDB" id="9766909at2"/>
<dbReference type="UniPathway" id="UPA00219"/>
<dbReference type="GO" id="GO:0009274">
    <property type="term" value="C:peptidoglycan-based cell wall"/>
    <property type="evidence" value="ECO:0007669"/>
    <property type="project" value="InterPro"/>
</dbReference>
<evidence type="ECO:0000256" key="7">
    <source>
        <dbReference type="ARBA" id="ARBA00022984"/>
    </source>
</evidence>
<accession>D1PYU3</accession>
<comment type="catalytic activity">
    <reaction evidence="11">
        <text>[GlcNAc-(1-&gt;4)-Mur2Ac(oyl-L-Ala-gamma-D-Glu-L-Lys-D-Ala-D-Ala)](n)-di-trans,octa-cis-undecaprenyl diphosphate + beta-D-GlcNAc-(1-&gt;4)-Mur2Ac(oyl-L-Ala-gamma-D-Glu-L-Lys-D-Ala-D-Ala)-di-trans,octa-cis-undecaprenyl diphosphate = [GlcNAc-(1-&gt;4)-Mur2Ac(oyl-L-Ala-gamma-D-Glu-L-Lys-D-Ala-D-Ala)](n+1)-di-trans,octa-cis-undecaprenyl diphosphate + di-trans,octa-cis-undecaprenyl diphosphate + H(+)</text>
        <dbReference type="Rhea" id="RHEA:23708"/>
        <dbReference type="Rhea" id="RHEA-COMP:9602"/>
        <dbReference type="Rhea" id="RHEA-COMP:9603"/>
        <dbReference type="ChEBI" id="CHEBI:15378"/>
        <dbReference type="ChEBI" id="CHEBI:58405"/>
        <dbReference type="ChEBI" id="CHEBI:60033"/>
        <dbReference type="ChEBI" id="CHEBI:78435"/>
        <dbReference type="EC" id="2.4.99.28"/>
    </reaction>
</comment>
<dbReference type="Gene3D" id="1.10.3810.10">
    <property type="entry name" value="Biosynthetic peptidoglycan transglycosylase-like"/>
    <property type="match status" value="1"/>
</dbReference>
<keyword evidence="2" id="KW-0997">Cell inner membrane</keyword>
<evidence type="ECO:0000259" key="12">
    <source>
        <dbReference type="Pfam" id="PF00912"/>
    </source>
</evidence>
<dbReference type="RefSeq" id="WP_007174231.1">
    <property type="nucleotide sequence ID" value="NZ_GG704781.1"/>
</dbReference>
<dbReference type="NCBIfam" id="TIGR02070">
    <property type="entry name" value="mono_pep_trsgly"/>
    <property type="match status" value="1"/>
</dbReference>
<dbReference type="eggNOG" id="COG0744">
    <property type="taxonomic scope" value="Bacteria"/>
</dbReference>
<dbReference type="SUPFAM" id="SSF53955">
    <property type="entry name" value="Lysozyme-like"/>
    <property type="match status" value="1"/>
</dbReference>
<name>D1PYU3_9BACT</name>
<gene>
    <name evidence="11 13" type="primary">mtgA</name>
    <name evidence="13" type="ORF">HMPREF0645_2128</name>
</gene>
<protein>
    <recommendedName>
        <fullName evidence="11">Biosynthetic peptidoglycan transglycosylase</fullName>
        <ecNumber evidence="11">2.4.99.28</ecNumber>
    </recommendedName>
    <alternativeName>
        <fullName evidence="11">Glycan polymerase</fullName>
    </alternativeName>
    <alternativeName>
        <fullName evidence="11">Peptidoglycan glycosyltransferase MtgA</fullName>
        <shortName evidence="11">PGT</shortName>
    </alternativeName>
</protein>
<dbReference type="GO" id="GO:0071555">
    <property type="term" value="P:cell wall organization"/>
    <property type="evidence" value="ECO:0007669"/>
    <property type="project" value="UniProtKB-KW"/>
</dbReference>
<comment type="function">
    <text evidence="11">Peptidoglycan polymerase that catalyzes glycan chain elongation from lipid-linked precursors.</text>
</comment>
<evidence type="ECO:0000256" key="6">
    <source>
        <dbReference type="ARBA" id="ARBA00022960"/>
    </source>
</evidence>
<dbReference type="GO" id="GO:0008360">
    <property type="term" value="P:regulation of cell shape"/>
    <property type="evidence" value="ECO:0007669"/>
    <property type="project" value="UniProtKB-KW"/>
</dbReference>
<keyword evidence="4 11" id="KW-0808">Transferase</keyword>
<comment type="similarity">
    <text evidence="11">Belongs to the glycosyltransferase 51 family.</text>
</comment>
<feature type="domain" description="Glycosyl transferase family 51" evidence="12">
    <location>
        <begin position="50"/>
        <end position="215"/>
    </location>
</feature>
<organism evidence="13 14">
    <name type="scientific">Hallella bergensis DSM 17361</name>
    <dbReference type="NCBI Taxonomy" id="585502"/>
    <lineage>
        <taxon>Bacteria</taxon>
        <taxon>Pseudomonadati</taxon>
        <taxon>Bacteroidota</taxon>
        <taxon>Bacteroidia</taxon>
        <taxon>Bacteroidales</taxon>
        <taxon>Prevotellaceae</taxon>
        <taxon>Hallella</taxon>
    </lineage>
</organism>
<keyword evidence="14" id="KW-1185">Reference proteome</keyword>
<evidence type="ECO:0000313" key="13">
    <source>
        <dbReference type="EMBL" id="EFA43450.1"/>
    </source>
</evidence>
<keyword evidence="1 11" id="KW-1003">Cell membrane</keyword>
<dbReference type="Proteomes" id="UP000003160">
    <property type="component" value="Unassembled WGS sequence"/>
</dbReference>
<dbReference type="GO" id="GO:0005886">
    <property type="term" value="C:plasma membrane"/>
    <property type="evidence" value="ECO:0007669"/>
    <property type="project" value="UniProtKB-SubCell"/>
</dbReference>
<proteinExistence type="inferred from homology"/>
<dbReference type="AlphaFoldDB" id="D1PYU3"/>
<keyword evidence="7 11" id="KW-0573">Peptidoglycan synthesis</keyword>
<sequence length="239" mass="27358">MKILRNFVRWTLCLFFASTILAVVAYRFVPVYLTPLMVIRCVENGNLTLHHRWVPLEEMTPHMPVAVMAGEDSRFLLHHGFDFDAIGTAAKRNLKNGRGKKYGASTISQQTAKNVFLWPGRSWVRKGFEAYFTALIELAWSKQRIMEVYLNSIEMGDGIYGLEACATYNFGKSARDLTRKECALIAATLPNPRRYSSKTPSAYMHLRQRQIMANMRFIPSFPKEGEDYDPRTAVGNTYQ</sequence>
<dbReference type="GO" id="GO:0016763">
    <property type="term" value="F:pentosyltransferase activity"/>
    <property type="evidence" value="ECO:0007669"/>
    <property type="project" value="InterPro"/>
</dbReference>